<reference evidence="18" key="1">
    <citation type="submission" date="2020-10" db="EMBL/GenBank/DDBJ databases">
        <authorList>
            <person name="Gilroy R."/>
        </authorList>
    </citation>
    <scope>NUCLEOTIDE SEQUENCE</scope>
    <source>
        <strain evidence="18">ChiHjej9B8-7071</strain>
    </source>
</reference>
<feature type="binding site" evidence="15">
    <location>
        <position position="294"/>
    </location>
    <ligand>
        <name>Mg(2+)</name>
        <dbReference type="ChEBI" id="CHEBI:18420"/>
        <label>1</label>
    </ligand>
</feature>
<dbReference type="PIRSF" id="PIRSF039102">
    <property type="entry name" value="Ddl/VanB"/>
    <property type="match status" value="1"/>
</dbReference>
<evidence type="ECO:0000256" key="3">
    <source>
        <dbReference type="ARBA" id="ARBA00022598"/>
    </source>
</evidence>
<feature type="binding site" evidence="15">
    <location>
        <position position="307"/>
    </location>
    <ligand>
        <name>Mg(2+)</name>
        <dbReference type="ChEBI" id="CHEBI:18420"/>
        <label>2</label>
    </ligand>
</feature>
<feature type="binding site" evidence="14">
    <location>
        <begin position="176"/>
        <end position="178"/>
    </location>
    <ligand>
        <name>ATP</name>
        <dbReference type="ChEBI" id="CHEBI:30616"/>
    </ligand>
</feature>
<evidence type="ECO:0000256" key="13">
    <source>
        <dbReference type="PIRSR" id="PIRSR039102-1"/>
    </source>
</evidence>
<dbReference type="AlphaFoldDB" id="A0A9D1A8A8"/>
<evidence type="ECO:0000256" key="1">
    <source>
        <dbReference type="ARBA" id="ARBA00001936"/>
    </source>
</evidence>
<dbReference type="InterPro" id="IPR005905">
    <property type="entry name" value="D_ala_D_ala"/>
</dbReference>
<dbReference type="Pfam" id="PF07478">
    <property type="entry name" value="Dala_Dala_lig_C"/>
    <property type="match status" value="1"/>
</dbReference>
<dbReference type="Gene3D" id="3.30.470.20">
    <property type="entry name" value="ATP-grasp fold, B domain"/>
    <property type="match status" value="1"/>
</dbReference>
<keyword evidence="11 12" id="KW-0961">Cell wall biogenesis/degradation</keyword>
<dbReference type="EC" id="6.3.2.4" evidence="12"/>
<keyword evidence="5 14" id="KW-0547">Nucleotide-binding</keyword>
<feature type="binding site" evidence="14">
    <location>
        <begin position="306"/>
        <end position="307"/>
    </location>
    <ligand>
        <name>ATP</name>
        <dbReference type="ChEBI" id="CHEBI:30616"/>
    </ligand>
</feature>
<feature type="active site" evidence="13">
    <location>
        <position position="318"/>
    </location>
</feature>
<evidence type="ECO:0000256" key="7">
    <source>
        <dbReference type="ARBA" id="ARBA00022842"/>
    </source>
</evidence>
<dbReference type="FunFam" id="3.30.470.20:FF:000008">
    <property type="entry name" value="D-alanine--D-alanine ligase"/>
    <property type="match status" value="1"/>
</dbReference>
<dbReference type="Pfam" id="PF01820">
    <property type="entry name" value="Dala_Dala_lig_N"/>
    <property type="match status" value="1"/>
</dbReference>
<feature type="binding site" evidence="14">
    <location>
        <begin position="184"/>
        <end position="185"/>
    </location>
    <ligand>
        <name>ATP</name>
        <dbReference type="ChEBI" id="CHEBI:30616"/>
    </ligand>
</feature>
<dbReference type="GO" id="GO:0071555">
    <property type="term" value="P:cell wall organization"/>
    <property type="evidence" value="ECO:0007669"/>
    <property type="project" value="UniProtKB-KW"/>
</dbReference>
<keyword evidence="10 15" id="KW-0464">Manganese</keyword>
<dbReference type="GO" id="GO:0008360">
    <property type="term" value="P:regulation of cell shape"/>
    <property type="evidence" value="ECO:0007669"/>
    <property type="project" value="UniProtKB-KW"/>
</dbReference>
<dbReference type="Proteomes" id="UP000824258">
    <property type="component" value="Unassembled WGS sequence"/>
</dbReference>
<dbReference type="SUPFAM" id="SSF52440">
    <property type="entry name" value="PreATP-grasp domain"/>
    <property type="match status" value="1"/>
</dbReference>
<evidence type="ECO:0000259" key="17">
    <source>
        <dbReference type="PROSITE" id="PS50975"/>
    </source>
</evidence>
<evidence type="ECO:0000313" key="18">
    <source>
        <dbReference type="EMBL" id="HIR10079.1"/>
    </source>
</evidence>
<evidence type="ECO:0000256" key="5">
    <source>
        <dbReference type="ARBA" id="ARBA00022741"/>
    </source>
</evidence>
<keyword evidence="8 12" id="KW-0133">Cell shape</keyword>
<reference evidence="18" key="2">
    <citation type="journal article" date="2021" name="PeerJ">
        <title>Extensive microbial diversity within the chicken gut microbiome revealed by metagenomics and culture.</title>
        <authorList>
            <person name="Gilroy R."/>
            <person name="Ravi A."/>
            <person name="Getino M."/>
            <person name="Pursley I."/>
            <person name="Horton D.L."/>
            <person name="Alikhan N.F."/>
            <person name="Baker D."/>
            <person name="Gharbi K."/>
            <person name="Hall N."/>
            <person name="Watson M."/>
            <person name="Adriaenssens E.M."/>
            <person name="Foster-Nyarko E."/>
            <person name="Jarju S."/>
            <person name="Secka A."/>
            <person name="Antonio M."/>
            <person name="Oren A."/>
            <person name="Chaudhuri R.R."/>
            <person name="La Ragione R."/>
            <person name="Hildebrand F."/>
            <person name="Pallen M.J."/>
        </authorList>
    </citation>
    <scope>NUCLEOTIDE SEQUENCE</scope>
    <source>
        <strain evidence="18">ChiHjej9B8-7071</strain>
    </source>
</reference>
<dbReference type="SUPFAM" id="SSF56059">
    <property type="entry name" value="Glutathione synthetase ATP-binding domain-like"/>
    <property type="match status" value="1"/>
</dbReference>
<gene>
    <name evidence="12" type="primary">ddl</name>
    <name evidence="18" type="ORF">IAA70_06725</name>
</gene>
<evidence type="ECO:0000256" key="14">
    <source>
        <dbReference type="PIRSR" id="PIRSR039102-2"/>
    </source>
</evidence>
<dbReference type="InterPro" id="IPR011761">
    <property type="entry name" value="ATP-grasp"/>
</dbReference>
<dbReference type="GO" id="GO:0046872">
    <property type="term" value="F:metal ion binding"/>
    <property type="evidence" value="ECO:0007669"/>
    <property type="project" value="UniProtKB-KW"/>
</dbReference>
<accession>A0A9D1A8A8</accession>
<dbReference type="Gene3D" id="3.30.1490.20">
    <property type="entry name" value="ATP-grasp fold, A domain"/>
    <property type="match status" value="1"/>
</dbReference>
<protein>
    <recommendedName>
        <fullName evidence="12">D-alanine--D-alanine ligase</fullName>
        <ecNumber evidence="12">6.3.2.4</ecNumber>
    </recommendedName>
    <alternativeName>
        <fullName evidence="12">D-Ala-D-Ala ligase</fullName>
    </alternativeName>
    <alternativeName>
        <fullName evidence="12">D-alanylalanine synthetase</fullName>
    </alternativeName>
</protein>
<comment type="pathway">
    <text evidence="12">Cell wall biogenesis; peptidoglycan biosynthesis.</text>
</comment>
<dbReference type="HAMAP" id="MF_00047">
    <property type="entry name" value="Dala_Dala_lig"/>
    <property type="match status" value="1"/>
</dbReference>
<proteinExistence type="inferred from homology"/>
<comment type="cofactor">
    <cofactor evidence="1">
        <name>Mn(2+)</name>
        <dbReference type="ChEBI" id="CHEBI:29035"/>
    </cofactor>
</comment>
<dbReference type="EMBL" id="DVGD01000219">
    <property type="protein sequence ID" value="HIR10079.1"/>
    <property type="molecule type" value="Genomic_DNA"/>
</dbReference>
<feature type="binding site" evidence="15">
    <location>
        <position position="307"/>
    </location>
    <ligand>
        <name>Mg(2+)</name>
        <dbReference type="ChEBI" id="CHEBI:18420"/>
        <label>1</label>
    </ligand>
</feature>
<dbReference type="PANTHER" id="PTHR23132:SF25">
    <property type="entry name" value="D-ALANINE--D-ALANINE LIGASE A"/>
    <property type="match status" value="1"/>
</dbReference>
<dbReference type="Gene3D" id="3.40.50.20">
    <property type="match status" value="1"/>
</dbReference>
<dbReference type="InterPro" id="IPR016185">
    <property type="entry name" value="PreATP-grasp_dom_sf"/>
</dbReference>
<feature type="domain" description="ATP-grasp" evidence="17">
    <location>
        <begin position="139"/>
        <end position="340"/>
    </location>
</feature>
<evidence type="ECO:0000256" key="9">
    <source>
        <dbReference type="ARBA" id="ARBA00022984"/>
    </source>
</evidence>
<evidence type="ECO:0000256" key="4">
    <source>
        <dbReference type="ARBA" id="ARBA00022723"/>
    </source>
</evidence>
<dbReference type="NCBIfam" id="NF002528">
    <property type="entry name" value="PRK01966.1-4"/>
    <property type="match status" value="1"/>
</dbReference>
<evidence type="ECO:0000256" key="6">
    <source>
        <dbReference type="ARBA" id="ARBA00022840"/>
    </source>
</evidence>
<evidence type="ECO:0000256" key="11">
    <source>
        <dbReference type="ARBA" id="ARBA00023316"/>
    </source>
</evidence>
<dbReference type="NCBIfam" id="TIGR01205">
    <property type="entry name" value="D_ala_D_alaTIGR"/>
    <property type="match status" value="1"/>
</dbReference>
<dbReference type="GO" id="GO:0009252">
    <property type="term" value="P:peptidoglycan biosynthetic process"/>
    <property type="evidence" value="ECO:0007669"/>
    <property type="project" value="UniProtKB-UniRule"/>
</dbReference>
<dbReference type="InterPro" id="IPR000291">
    <property type="entry name" value="D-Ala_lig_Van_CS"/>
</dbReference>
<evidence type="ECO:0000256" key="12">
    <source>
        <dbReference type="HAMAP-Rule" id="MF_00047"/>
    </source>
</evidence>
<comment type="catalytic activity">
    <reaction evidence="12">
        <text>2 D-alanine + ATP = D-alanyl-D-alanine + ADP + phosphate + H(+)</text>
        <dbReference type="Rhea" id="RHEA:11224"/>
        <dbReference type="ChEBI" id="CHEBI:15378"/>
        <dbReference type="ChEBI" id="CHEBI:30616"/>
        <dbReference type="ChEBI" id="CHEBI:43474"/>
        <dbReference type="ChEBI" id="CHEBI:57416"/>
        <dbReference type="ChEBI" id="CHEBI:57822"/>
        <dbReference type="ChEBI" id="CHEBI:456216"/>
        <dbReference type="EC" id="6.3.2.4"/>
    </reaction>
</comment>
<comment type="function">
    <text evidence="12">Cell wall formation.</text>
</comment>
<keyword evidence="6 16" id="KW-0067">ATP-binding</keyword>
<feature type="active site" evidence="13">
    <location>
        <position position="184"/>
    </location>
</feature>
<evidence type="ECO:0000256" key="2">
    <source>
        <dbReference type="ARBA" id="ARBA00010871"/>
    </source>
</evidence>
<keyword evidence="4 15" id="KW-0479">Metal-binding</keyword>
<keyword evidence="3 12" id="KW-0436">Ligase</keyword>
<evidence type="ECO:0000256" key="16">
    <source>
        <dbReference type="PROSITE-ProRule" id="PRU00409"/>
    </source>
</evidence>
<dbReference type="InterPro" id="IPR011095">
    <property type="entry name" value="Dala_Dala_lig_C"/>
</dbReference>
<keyword evidence="9 12" id="KW-0573">Peptidoglycan synthesis</keyword>
<dbReference type="PROSITE" id="PS00843">
    <property type="entry name" value="DALA_DALA_LIGASE_1"/>
    <property type="match status" value="1"/>
</dbReference>
<feature type="binding site" evidence="14">
    <location>
        <begin position="214"/>
        <end position="221"/>
    </location>
    <ligand>
        <name>ATP</name>
        <dbReference type="ChEBI" id="CHEBI:30616"/>
    </ligand>
</feature>
<keyword evidence="12" id="KW-0963">Cytoplasm</keyword>
<organism evidence="18 19">
    <name type="scientific">Candidatus Avoscillospira stercoripullorum</name>
    <dbReference type="NCBI Taxonomy" id="2840709"/>
    <lineage>
        <taxon>Bacteria</taxon>
        <taxon>Bacillati</taxon>
        <taxon>Bacillota</taxon>
        <taxon>Clostridia</taxon>
        <taxon>Eubacteriales</taxon>
        <taxon>Oscillospiraceae</taxon>
        <taxon>Oscillospiraceae incertae sedis</taxon>
        <taxon>Candidatus Avoscillospira</taxon>
    </lineage>
</organism>
<keyword evidence="7 15" id="KW-0460">Magnesium</keyword>
<dbReference type="GO" id="GO:0005524">
    <property type="term" value="F:ATP binding"/>
    <property type="evidence" value="ECO:0007669"/>
    <property type="project" value="UniProtKB-UniRule"/>
</dbReference>
<evidence type="ECO:0000256" key="15">
    <source>
        <dbReference type="PIRSR" id="PIRSR039102-3"/>
    </source>
</evidence>
<comment type="cofactor">
    <cofactor evidence="15">
        <name>Mg(2+)</name>
        <dbReference type="ChEBI" id="CHEBI:18420"/>
    </cofactor>
    <cofactor evidence="15">
        <name>Mn(2+)</name>
        <dbReference type="ChEBI" id="CHEBI:29035"/>
    </cofactor>
    <text evidence="15">Binds 2 magnesium or manganese ions per subunit.</text>
</comment>
<evidence type="ECO:0000313" key="19">
    <source>
        <dbReference type="Proteomes" id="UP000824258"/>
    </source>
</evidence>
<comment type="caution">
    <text evidence="18">The sequence shown here is derived from an EMBL/GenBank/DDBJ whole genome shotgun (WGS) entry which is preliminary data.</text>
</comment>
<comment type="similarity">
    <text evidence="2 12">Belongs to the D-alanine--D-alanine ligase family.</text>
</comment>
<feature type="active site" evidence="13">
    <location>
        <position position="14"/>
    </location>
</feature>
<evidence type="ECO:0000256" key="10">
    <source>
        <dbReference type="ARBA" id="ARBA00023211"/>
    </source>
</evidence>
<comment type="subcellular location">
    <subcellularLocation>
        <location evidence="12">Cytoplasm</location>
    </subcellularLocation>
</comment>
<feature type="binding site" evidence="15">
    <location>
        <position position="309"/>
    </location>
    <ligand>
        <name>Mg(2+)</name>
        <dbReference type="ChEBI" id="CHEBI:18420"/>
        <label>2</label>
    </ligand>
</feature>
<dbReference type="PROSITE" id="PS00844">
    <property type="entry name" value="DALA_DALA_LIGASE_2"/>
    <property type="match status" value="1"/>
</dbReference>
<dbReference type="InterPro" id="IPR013815">
    <property type="entry name" value="ATP_grasp_subdomain_1"/>
</dbReference>
<name>A0A9D1A8A8_9FIRM</name>
<dbReference type="GO" id="GO:0005829">
    <property type="term" value="C:cytosol"/>
    <property type="evidence" value="ECO:0007669"/>
    <property type="project" value="TreeGrafter"/>
</dbReference>
<sequence>MKTILFLFGGVSSEYAVSLESAQAVLTHLDQSKFRPLMVGITKDGRWLHYTGAVDAIGADRWQNADCVPCTLVLHRGARQLLLLDGTGATRSFDAAFPVMHGKNGEDGTLQGLLELAGVPIVGCGTLASALSMDKDRAHKLAACAGVDIPRGMVFSQGAAPDDWNAAAEELGYPLFVKPVRAGSSFGITRVTAPSQLSAALEEAWRHDREALLEEAVPGFEVGCSVLGTKTLTVGAVDQVALSQGFFDYEEKYTLKTASIHCPAPILPEEAARIQAAAKVVYRALDLKGFARVDFFLTPGGRVVFNEVNTIPGFTAHSRYPRMMAAAGLPFPALITRLIDEEVEEA</sequence>
<feature type="binding site" evidence="14">
    <location>
        <position position="135"/>
    </location>
    <ligand>
        <name>ATP</name>
        <dbReference type="ChEBI" id="CHEBI:30616"/>
    </ligand>
</feature>
<evidence type="ECO:0000256" key="8">
    <source>
        <dbReference type="ARBA" id="ARBA00022960"/>
    </source>
</evidence>
<dbReference type="PROSITE" id="PS50975">
    <property type="entry name" value="ATP_GRASP"/>
    <property type="match status" value="1"/>
</dbReference>
<dbReference type="PANTHER" id="PTHR23132">
    <property type="entry name" value="D-ALANINE--D-ALANINE LIGASE"/>
    <property type="match status" value="1"/>
</dbReference>
<dbReference type="InterPro" id="IPR011127">
    <property type="entry name" value="Dala_Dala_lig_N"/>
</dbReference>
<dbReference type="GO" id="GO:0008716">
    <property type="term" value="F:D-alanine-D-alanine ligase activity"/>
    <property type="evidence" value="ECO:0007669"/>
    <property type="project" value="UniProtKB-UniRule"/>
</dbReference>